<dbReference type="STRING" id="218672.SAMN04489759_107183"/>
<dbReference type="EMBL" id="FNBP01000007">
    <property type="protein sequence ID" value="SDG43357.1"/>
    <property type="molecule type" value="Genomic_DNA"/>
</dbReference>
<dbReference type="InterPro" id="IPR013762">
    <property type="entry name" value="Integrase-like_cat_sf"/>
</dbReference>
<dbReference type="SUPFAM" id="SSF56349">
    <property type="entry name" value="DNA breaking-rejoining enzymes"/>
    <property type="match status" value="1"/>
</dbReference>
<sequence length="694" mass="77589">MAVSQELKNYLNAEGESMRSLSLRAGLGEKAVADIVKNAGCRPRLSTLIKLSDATGLALTNSYAQTKSTFSDLIREATEAGNSGLASKLRWICKNADWAPQTKVVCKQDIIDFFAVNSAGRFNLSSGSYSTYKSVILKALSGDRSSQRKRGIADIGGVYREIHDRVCDSEISYSLRLKGGSFWVYLDGTGIAPDQVSDQTIADYFNHRVDVSASGVDACEKHVKEITDLVGKLAIHPGFASYGFQTVNHPFADGRDKFGVADGEISKLLGEFDERVAPWATGAASRDGKCKIDFLAELDAKETSLAPRKAELRRRQQAKKRKPGQDNRPEREQRDDVLRENGFLTANEMWSLETLRCRRGYVVSLAKALMASTDMTFQSVEELTDPDFLDAAAQALQEATRGQYASGYVGSVLKAVRKLAVGYVARSPVDVEKIDRHIAFYSCHHKGIAPRNKAKLKQFTAKRIQQTIDLAGVALREINRKVDQRRRMHRAEHGVMPKPLDVYDAELVCDVMAVLAHEILLSRAPRSRNVIEAKLDWLVEHDGRIRLIIPAEQVKARSAGDPNLVVPLSAGTSKLMRNYLDHLREKALNDGDERNPYLFPSQKRANRIPGQFYTSILDRVTKLLKRHVDVSIHPHLYRHLIGWIWLKKSIDNLPKVQKLLGHESIQTTLDYYAELDDELVFDEWQKVINDGEAA</sequence>
<dbReference type="PROSITE" id="PS51898">
    <property type="entry name" value="TYR_RECOMBINASE"/>
    <property type="match status" value="1"/>
</dbReference>
<evidence type="ECO:0000256" key="2">
    <source>
        <dbReference type="SAM" id="MobiDB-lite"/>
    </source>
</evidence>
<protein>
    <submittedName>
        <fullName evidence="4">Phage integrase family protein</fullName>
    </submittedName>
</protein>
<dbReference type="Pfam" id="PF00589">
    <property type="entry name" value="Phage_integrase"/>
    <property type="match status" value="1"/>
</dbReference>
<dbReference type="RefSeq" id="WP_093743109.1">
    <property type="nucleotide sequence ID" value="NZ_FNBP01000007.1"/>
</dbReference>
<dbReference type="AlphaFoldDB" id="A0A1G7U7H1"/>
<evidence type="ECO:0000259" key="3">
    <source>
        <dbReference type="PROSITE" id="PS51898"/>
    </source>
</evidence>
<dbReference type="GO" id="GO:0006310">
    <property type="term" value="P:DNA recombination"/>
    <property type="evidence" value="ECO:0007669"/>
    <property type="project" value="UniProtKB-KW"/>
</dbReference>
<feature type="compositionally biased region" description="Basic and acidic residues" evidence="2">
    <location>
        <begin position="323"/>
        <end position="338"/>
    </location>
</feature>
<dbReference type="InterPro" id="IPR002104">
    <property type="entry name" value="Integrase_catalytic"/>
</dbReference>
<evidence type="ECO:0000313" key="5">
    <source>
        <dbReference type="Proteomes" id="UP000199399"/>
    </source>
</evidence>
<feature type="domain" description="Tyr recombinase" evidence="3">
    <location>
        <begin position="495"/>
        <end position="685"/>
    </location>
</feature>
<dbReference type="Gene3D" id="1.10.443.10">
    <property type="entry name" value="Intergrase catalytic core"/>
    <property type="match status" value="1"/>
</dbReference>
<dbReference type="InterPro" id="IPR011010">
    <property type="entry name" value="DNA_brk_join_enz"/>
</dbReference>
<keyword evidence="1" id="KW-0233">DNA recombination</keyword>
<keyword evidence="5" id="KW-1185">Reference proteome</keyword>
<proteinExistence type="predicted"/>
<dbReference type="GO" id="GO:0003677">
    <property type="term" value="F:DNA binding"/>
    <property type="evidence" value="ECO:0007669"/>
    <property type="project" value="InterPro"/>
</dbReference>
<dbReference type="Proteomes" id="UP000199399">
    <property type="component" value="Unassembled WGS sequence"/>
</dbReference>
<feature type="region of interest" description="Disordered" evidence="2">
    <location>
        <begin position="306"/>
        <end position="338"/>
    </location>
</feature>
<dbReference type="CDD" id="cd00397">
    <property type="entry name" value="DNA_BRE_C"/>
    <property type="match status" value="1"/>
</dbReference>
<dbReference type="OrthoDB" id="9803188at2"/>
<reference evidence="5" key="1">
    <citation type="submission" date="2016-10" db="EMBL/GenBank/DDBJ databases">
        <authorList>
            <person name="Varghese N."/>
            <person name="Submissions S."/>
        </authorList>
    </citation>
    <scope>NUCLEOTIDE SEQUENCE [LARGE SCALE GENOMIC DNA]</scope>
    <source>
        <strain evidence="5">DSM 16477</strain>
    </source>
</reference>
<evidence type="ECO:0000313" key="4">
    <source>
        <dbReference type="EMBL" id="SDG43357.1"/>
    </source>
</evidence>
<organism evidence="4 5">
    <name type="scientific">Sulfitobacter delicatus</name>
    <dbReference type="NCBI Taxonomy" id="218672"/>
    <lineage>
        <taxon>Bacteria</taxon>
        <taxon>Pseudomonadati</taxon>
        <taxon>Pseudomonadota</taxon>
        <taxon>Alphaproteobacteria</taxon>
        <taxon>Rhodobacterales</taxon>
        <taxon>Roseobacteraceae</taxon>
        <taxon>Sulfitobacter</taxon>
    </lineage>
</organism>
<dbReference type="GO" id="GO:0015074">
    <property type="term" value="P:DNA integration"/>
    <property type="evidence" value="ECO:0007669"/>
    <property type="project" value="InterPro"/>
</dbReference>
<gene>
    <name evidence="4" type="ORF">SAMN04489759_107183</name>
</gene>
<name>A0A1G7U7H1_9RHOB</name>
<evidence type="ECO:0000256" key="1">
    <source>
        <dbReference type="ARBA" id="ARBA00023172"/>
    </source>
</evidence>
<accession>A0A1G7U7H1</accession>